<dbReference type="Pfam" id="PF17913">
    <property type="entry name" value="FHA_2"/>
    <property type="match status" value="1"/>
</dbReference>
<comment type="subcellular location">
    <subcellularLocation>
        <location evidence="1">Nucleus</location>
    </subcellularLocation>
</comment>
<dbReference type="KEGG" id="bgt:106061013"/>
<dbReference type="GO" id="GO:0003690">
    <property type="term" value="F:double-stranded DNA binding"/>
    <property type="evidence" value="ECO:0007669"/>
    <property type="project" value="TreeGrafter"/>
</dbReference>
<evidence type="ECO:0000313" key="10">
    <source>
        <dbReference type="RefSeq" id="XP_055891084.1"/>
    </source>
</evidence>
<evidence type="ECO:0000259" key="7">
    <source>
        <dbReference type="Pfam" id="PF17913"/>
    </source>
</evidence>
<dbReference type="GO" id="GO:0046403">
    <property type="term" value="F:polynucleotide 3'-phosphatase activity"/>
    <property type="evidence" value="ECO:0007669"/>
    <property type="project" value="TreeGrafter"/>
</dbReference>
<feature type="compositionally biased region" description="Basic and acidic residues" evidence="6">
    <location>
        <begin position="118"/>
        <end position="140"/>
    </location>
</feature>
<keyword evidence="8" id="KW-1185">Reference proteome</keyword>
<organism evidence="8 9">
    <name type="scientific">Biomphalaria glabrata</name>
    <name type="common">Bloodfluke planorb</name>
    <name type="synonym">Freshwater snail</name>
    <dbReference type="NCBI Taxonomy" id="6526"/>
    <lineage>
        <taxon>Eukaryota</taxon>
        <taxon>Metazoa</taxon>
        <taxon>Spiralia</taxon>
        <taxon>Lophotrochozoa</taxon>
        <taxon>Mollusca</taxon>
        <taxon>Gastropoda</taxon>
        <taxon>Heterobranchia</taxon>
        <taxon>Euthyneura</taxon>
        <taxon>Panpulmonata</taxon>
        <taxon>Hygrophila</taxon>
        <taxon>Lymnaeoidea</taxon>
        <taxon>Planorbidae</taxon>
        <taxon>Biomphalaria</taxon>
    </lineage>
</organism>
<reference evidence="9 10" key="1">
    <citation type="submission" date="2025-04" db="UniProtKB">
        <authorList>
            <consortium name="RefSeq"/>
        </authorList>
    </citation>
    <scope>IDENTIFICATION</scope>
</reference>
<name>A0A9U8E6C1_BIOGL</name>
<keyword evidence="3" id="KW-0378">Hydrolase</keyword>
<feature type="domain" description="PNK FHA" evidence="7">
    <location>
        <begin position="5"/>
        <end position="73"/>
    </location>
</feature>
<dbReference type="RefSeq" id="XP_055891084.1">
    <property type="nucleotide sequence ID" value="XM_056035109.1"/>
</dbReference>
<dbReference type="InterPro" id="IPR036412">
    <property type="entry name" value="HAD-like_sf"/>
</dbReference>
<accession>A0A9U8E6C1</accession>
<evidence type="ECO:0000256" key="5">
    <source>
        <dbReference type="ARBA" id="ARBA00023242"/>
    </source>
</evidence>
<dbReference type="InterPro" id="IPR023214">
    <property type="entry name" value="HAD_sf"/>
</dbReference>
<evidence type="ECO:0000313" key="8">
    <source>
        <dbReference type="Proteomes" id="UP001165740"/>
    </source>
</evidence>
<dbReference type="OMA" id="HCRHNER"/>
<dbReference type="FunFam" id="3.40.50.300:FF:000737">
    <property type="entry name" value="Bifunctional polynucleotide phosphatase/kinase"/>
    <property type="match status" value="1"/>
</dbReference>
<dbReference type="Pfam" id="PF08645">
    <property type="entry name" value="PNK3P"/>
    <property type="match status" value="1"/>
</dbReference>
<dbReference type="PANTHER" id="PTHR12083">
    <property type="entry name" value="BIFUNCTIONAL POLYNUCLEOTIDE PHOSPHATASE/KINASE"/>
    <property type="match status" value="1"/>
</dbReference>
<dbReference type="SUPFAM" id="SSF49879">
    <property type="entry name" value="SMAD/FHA domain"/>
    <property type="match status" value="1"/>
</dbReference>
<keyword evidence="2" id="KW-0227">DNA damage</keyword>
<feature type="compositionally biased region" description="Basic and acidic residues" evidence="6">
    <location>
        <begin position="218"/>
        <end position="231"/>
    </location>
</feature>
<keyword evidence="5" id="KW-0539">Nucleus</keyword>
<gene>
    <name evidence="9 10" type="primary">LOC106061013</name>
</gene>
<evidence type="ECO:0000313" key="9">
    <source>
        <dbReference type="RefSeq" id="XP_013074512.2"/>
    </source>
</evidence>
<dbReference type="SUPFAM" id="SSF52540">
    <property type="entry name" value="P-loop containing nucleoside triphosphate hydrolases"/>
    <property type="match status" value="1"/>
</dbReference>
<dbReference type="AlphaFoldDB" id="A0A9U8E6C1"/>
<dbReference type="Pfam" id="PF13671">
    <property type="entry name" value="AAA_33"/>
    <property type="match status" value="1"/>
</dbReference>
<evidence type="ECO:0000256" key="4">
    <source>
        <dbReference type="ARBA" id="ARBA00023204"/>
    </source>
</evidence>
<feature type="region of interest" description="Disordered" evidence="6">
    <location>
        <begin position="105"/>
        <end position="201"/>
    </location>
</feature>
<keyword evidence="4" id="KW-0234">DNA repair</keyword>
<dbReference type="Gene3D" id="3.40.50.1000">
    <property type="entry name" value="HAD superfamily/HAD-like"/>
    <property type="match status" value="1"/>
</dbReference>
<feature type="region of interest" description="Disordered" evidence="6">
    <location>
        <begin position="218"/>
        <end position="239"/>
    </location>
</feature>
<dbReference type="SUPFAM" id="SSF56784">
    <property type="entry name" value="HAD-like"/>
    <property type="match status" value="1"/>
</dbReference>
<feature type="compositionally biased region" description="Basic and acidic residues" evidence="6">
    <location>
        <begin position="155"/>
        <end position="190"/>
    </location>
</feature>
<evidence type="ECO:0000256" key="3">
    <source>
        <dbReference type="ARBA" id="ARBA00022801"/>
    </source>
</evidence>
<dbReference type="InterPro" id="IPR008984">
    <property type="entry name" value="SMAD_FHA_dom_sf"/>
</dbReference>
<protein>
    <submittedName>
        <fullName evidence="9 10">Bifunctional polynucleotide phosphatase/kinase-like</fullName>
    </submittedName>
</protein>
<dbReference type="NCBIfam" id="TIGR01662">
    <property type="entry name" value="HAD-SF-IIIA"/>
    <property type="match status" value="1"/>
</dbReference>
<dbReference type="FunFam" id="3.40.50.1000:FF:000078">
    <property type="entry name" value="Bifunctional polynucleotide phosphatase/kinase"/>
    <property type="match status" value="1"/>
</dbReference>
<evidence type="ECO:0000256" key="2">
    <source>
        <dbReference type="ARBA" id="ARBA00022763"/>
    </source>
</evidence>
<dbReference type="InterPro" id="IPR013954">
    <property type="entry name" value="PNK3P"/>
</dbReference>
<dbReference type="GO" id="GO:0006281">
    <property type="term" value="P:DNA repair"/>
    <property type="evidence" value="ECO:0007669"/>
    <property type="project" value="UniProtKB-KW"/>
</dbReference>
<dbReference type="NCBIfam" id="TIGR01664">
    <property type="entry name" value="DNA-3'-Pase"/>
    <property type="match status" value="1"/>
</dbReference>
<dbReference type="OrthoDB" id="19045at2759"/>
<dbReference type="PANTHER" id="PTHR12083:SF9">
    <property type="entry name" value="BIFUNCTIONAL POLYNUCLEOTIDE PHOSPHATASE_KINASE"/>
    <property type="match status" value="1"/>
</dbReference>
<dbReference type="RefSeq" id="XP_013074512.2">
    <property type="nucleotide sequence ID" value="XM_013219058.2"/>
</dbReference>
<dbReference type="InterPro" id="IPR027417">
    <property type="entry name" value="P-loop_NTPase"/>
</dbReference>
<dbReference type="CDD" id="cd01625">
    <property type="entry name" value="HAD_PNP"/>
    <property type="match status" value="1"/>
</dbReference>
<dbReference type="Gene3D" id="2.60.200.20">
    <property type="match status" value="1"/>
</dbReference>
<dbReference type="GO" id="GO:0005634">
    <property type="term" value="C:nucleus"/>
    <property type="evidence" value="ECO:0007669"/>
    <property type="project" value="UniProtKB-SubCell"/>
</dbReference>
<dbReference type="Gene3D" id="3.40.50.300">
    <property type="entry name" value="P-loop containing nucleotide triphosphate hydrolases"/>
    <property type="match status" value="1"/>
</dbReference>
<dbReference type="Proteomes" id="UP001165740">
    <property type="component" value="Chromosome 7"/>
</dbReference>
<dbReference type="InterPro" id="IPR041388">
    <property type="entry name" value="FHA_2"/>
</dbReference>
<dbReference type="InterPro" id="IPR006549">
    <property type="entry name" value="HAD-SF_hydro_IIIA"/>
</dbReference>
<evidence type="ECO:0000256" key="6">
    <source>
        <dbReference type="SAM" id="MobiDB-lite"/>
    </source>
</evidence>
<dbReference type="GO" id="GO:0046404">
    <property type="term" value="F:ATP-dependent polydeoxyribonucleotide 5'-hydroxyl-kinase activity"/>
    <property type="evidence" value="ECO:0007669"/>
    <property type="project" value="TreeGrafter"/>
</dbReference>
<evidence type="ECO:0000256" key="1">
    <source>
        <dbReference type="ARBA" id="ARBA00004123"/>
    </source>
</evidence>
<dbReference type="GeneID" id="106061013"/>
<sequence>MPGSCQLICLQKMHAPIDLPDGVPVNIGRSPETQITDPRCSRNQVLLIADWKNQRVQVKQLGANTSAVDGNDIGHNTEVVMTPDSTLFILSGHFPHRVVFEDIHRTSPKSPEQYKTSHIKESSSKKETSKESIREKDKNHVSKPSKRSLAESSDMPEKKKTKTEDRGHVSGKSSKPEDGKRVKDSKEKVSKSSNGDDDEHQLKIIEEKLKQLKKNIQAEKKTSHNEKDKKLKPSPSLTTTAMVSSSSLLVAKENSWTTEEHLYVLTSKGVKARNKIASFDLDGTLITTSSGKVFPVDSNDWKIAYPEIFNEMKRLHQEKYKIVIFTNQLGVSKGKTSIEDLKSKIENVVTKLQVPVQAFVATHDGEFRKPCDGMWEMLKKQYNNGLPIDPKESFYVGDAAGRPANWAPKKKKDFSKSDRLFALNIGLPFKTPEEFFLHQKAAPFEMPQFDPRKLSSKDPLLSSSTQLTKGDREVIVLVGFPACGKSFFSNELLKPKGYVVVNRDTLGSWQKCVKLVNESLPRSSVVVDNTNITKDERTRYIECAKRVKVPCRCFVFTTSIEQCRHNEKFRQITDKYHEKINEMIFNRVKSKYEKPDPSEGFSEIAEVNFVPRFSSPALEAKYKKFLLEK</sequence>
<dbReference type="InterPro" id="IPR006551">
    <property type="entry name" value="Polynucleotide_phosphatase"/>
</dbReference>
<proteinExistence type="predicted"/>